<protein>
    <submittedName>
        <fullName evidence="5 6">Sulfurtransferase</fullName>
        <ecNumber evidence="6">2.8.1.-</ecNumber>
    </submittedName>
</protein>
<dbReference type="InterPro" id="IPR036873">
    <property type="entry name" value="Rhodanese-like_dom_sf"/>
</dbReference>
<dbReference type="AlphaFoldDB" id="A0A023X5H9"/>
<evidence type="ECO:0000256" key="3">
    <source>
        <dbReference type="SAM" id="MobiDB-lite"/>
    </source>
</evidence>
<dbReference type="InterPro" id="IPR001763">
    <property type="entry name" value="Rhodanese-like_dom"/>
</dbReference>
<dbReference type="InterPro" id="IPR045078">
    <property type="entry name" value="TST/MPST-like"/>
</dbReference>
<dbReference type="Proteomes" id="UP000025229">
    <property type="component" value="Chromosome"/>
</dbReference>
<reference evidence="5 7" key="1">
    <citation type="submission" date="2014-03" db="EMBL/GenBank/DDBJ databases">
        <title>Complete genome sequence of the Radio-Resistant Rubrobacter radiotolerans RSPS-4.</title>
        <authorList>
            <person name="Egas C.C."/>
            <person name="Barroso C.C."/>
            <person name="Froufe H.J.C."/>
            <person name="Pacheco J.J."/>
            <person name="Albuquerque L.L."/>
            <person name="da Costa M.M.S."/>
        </authorList>
    </citation>
    <scope>NUCLEOTIDE SEQUENCE [LARGE SCALE GENOMIC DNA]</scope>
    <source>
        <strain evidence="5 7">RSPS-4</strain>
    </source>
</reference>
<feature type="region of interest" description="Disordered" evidence="3">
    <location>
        <begin position="147"/>
        <end position="170"/>
    </location>
</feature>
<dbReference type="SUPFAM" id="SSF52821">
    <property type="entry name" value="Rhodanese/Cell cycle control phosphatase"/>
    <property type="match status" value="2"/>
</dbReference>
<dbReference type="OrthoDB" id="9770030at2"/>
<keyword evidence="2" id="KW-0677">Repeat</keyword>
<dbReference type="EMBL" id="CP007514">
    <property type="protein sequence ID" value="AHY47727.1"/>
    <property type="molecule type" value="Genomic_DNA"/>
</dbReference>
<feature type="compositionally biased region" description="Low complexity" evidence="3">
    <location>
        <begin position="147"/>
        <end position="162"/>
    </location>
</feature>
<gene>
    <name evidence="5" type="ORF">RradSPS_2444</name>
    <name evidence="6" type="ORF">SIL72_13970</name>
</gene>
<proteinExistence type="predicted"/>
<dbReference type="Proteomes" id="UP001281130">
    <property type="component" value="Unassembled WGS sequence"/>
</dbReference>
<dbReference type="EC" id="2.8.1.-" evidence="6"/>
<evidence type="ECO:0000313" key="5">
    <source>
        <dbReference type="EMBL" id="AHY47727.1"/>
    </source>
</evidence>
<feature type="domain" description="Rhodanese" evidence="4">
    <location>
        <begin position="22"/>
        <end position="150"/>
    </location>
</feature>
<dbReference type="RefSeq" id="WP_038683001.1">
    <property type="nucleotide sequence ID" value="NZ_CP007514.1"/>
</dbReference>
<accession>A0A023X5H9</accession>
<dbReference type="CDD" id="cd01448">
    <property type="entry name" value="TST_Repeat_1"/>
    <property type="match status" value="1"/>
</dbReference>
<dbReference type="Gene3D" id="3.40.250.10">
    <property type="entry name" value="Rhodanese-like domain"/>
    <property type="match status" value="2"/>
</dbReference>
<evidence type="ECO:0000313" key="6">
    <source>
        <dbReference type="EMBL" id="MDX5895130.1"/>
    </source>
</evidence>
<reference evidence="6" key="2">
    <citation type="submission" date="2023-11" db="EMBL/GenBank/DDBJ databases">
        <title>MicrobeMod: A computational toolkit for identifying prokaryotic methylation and restriction-modification with nanopore sequencing.</title>
        <authorList>
            <person name="Crits-Christoph A."/>
            <person name="Kang S.C."/>
            <person name="Lee H."/>
            <person name="Ostrov N."/>
        </authorList>
    </citation>
    <scope>NUCLEOTIDE SEQUENCE</scope>
    <source>
        <strain evidence="6">ATCC 51242</strain>
    </source>
</reference>
<dbReference type="EMBL" id="JAWXXX010000001">
    <property type="protein sequence ID" value="MDX5895130.1"/>
    <property type="molecule type" value="Genomic_DNA"/>
</dbReference>
<organism evidence="5 7">
    <name type="scientific">Rubrobacter radiotolerans</name>
    <name type="common">Arthrobacter radiotolerans</name>
    <dbReference type="NCBI Taxonomy" id="42256"/>
    <lineage>
        <taxon>Bacteria</taxon>
        <taxon>Bacillati</taxon>
        <taxon>Actinomycetota</taxon>
        <taxon>Rubrobacteria</taxon>
        <taxon>Rubrobacterales</taxon>
        <taxon>Rubrobacteraceae</taxon>
        <taxon>Rubrobacter</taxon>
    </lineage>
</organism>
<evidence type="ECO:0000313" key="7">
    <source>
        <dbReference type="Proteomes" id="UP000025229"/>
    </source>
</evidence>
<dbReference type="eggNOG" id="COG2897">
    <property type="taxonomic scope" value="Bacteria"/>
</dbReference>
<dbReference type="KEGG" id="rrd:RradSPS_2444"/>
<dbReference type="PANTHER" id="PTHR11364:SF27">
    <property type="entry name" value="SULFURTRANSFERASE"/>
    <property type="match status" value="1"/>
</dbReference>
<dbReference type="Pfam" id="PF00581">
    <property type="entry name" value="Rhodanese"/>
    <property type="match status" value="2"/>
</dbReference>
<dbReference type="CDD" id="cd01449">
    <property type="entry name" value="TST_Repeat_2"/>
    <property type="match status" value="1"/>
</dbReference>
<sequence>MPEKPENFDPLATTAWLAEHLDDGDVRVVDIRGYVRKTDLGDGRQAAEYVAARDEYDEAHIPGAVFVDWTRDITDPDDPVPAQLALPERFGALMEELGIGDGTHVVVYDHAGGQFATRLWWALLFYGHDRTSVLDGGFRRWTEEGRPVSAEVPEPAPATFTPHPHPGLRSSAEDVLAASQEGRGTILDARDAGQYTGAVVRGEGRAGHVPGAKHLHADTLLRQEGGFLPQEEAERRLREAGVPESREEPVVAYCNGGVAATVTLFALYRLGYRDLSNYDGSWNEWGVRSDLPAEV</sequence>
<dbReference type="InterPro" id="IPR001307">
    <property type="entry name" value="Thiosulphate_STrfase_CS"/>
</dbReference>
<dbReference type="PROSITE" id="PS00380">
    <property type="entry name" value="RHODANESE_1"/>
    <property type="match status" value="1"/>
</dbReference>
<evidence type="ECO:0000259" key="4">
    <source>
        <dbReference type="PROSITE" id="PS50206"/>
    </source>
</evidence>
<name>A0A023X5H9_RUBRA</name>
<feature type="domain" description="Rhodanese" evidence="4">
    <location>
        <begin position="180"/>
        <end position="294"/>
    </location>
</feature>
<dbReference type="GO" id="GO:0004792">
    <property type="term" value="F:thiosulfate-cyanide sulfurtransferase activity"/>
    <property type="evidence" value="ECO:0007669"/>
    <property type="project" value="InterPro"/>
</dbReference>
<dbReference type="PATRIC" id="fig|42256.3.peg.2488"/>
<dbReference type="PROSITE" id="PS50206">
    <property type="entry name" value="RHODANESE_3"/>
    <property type="match status" value="2"/>
</dbReference>
<keyword evidence="1 5" id="KW-0808">Transferase</keyword>
<dbReference type="HOGENOM" id="CLU_031618_1_3_11"/>
<evidence type="ECO:0000256" key="1">
    <source>
        <dbReference type="ARBA" id="ARBA00022679"/>
    </source>
</evidence>
<evidence type="ECO:0000256" key="2">
    <source>
        <dbReference type="ARBA" id="ARBA00022737"/>
    </source>
</evidence>
<dbReference type="STRING" id="42256.RradSPS_2444"/>
<dbReference type="PANTHER" id="PTHR11364">
    <property type="entry name" value="THIOSULFATE SULFERTANSFERASE"/>
    <property type="match status" value="1"/>
</dbReference>
<dbReference type="SMART" id="SM00450">
    <property type="entry name" value="RHOD"/>
    <property type="match status" value="2"/>
</dbReference>
<keyword evidence="7" id="KW-1185">Reference proteome</keyword>